<feature type="non-terminal residue" evidence="1">
    <location>
        <position position="194"/>
    </location>
</feature>
<evidence type="ECO:0000313" key="2">
    <source>
        <dbReference type="Proteomes" id="UP000789525"/>
    </source>
</evidence>
<protein>
    <submittedName>
        <fullName evidence="1">7780_t:CDS:1</fullName>
    </submittedName>
</protein>
<proteinExistence type="predicted"/>
<evidence type="ECO:0000313" key="1">
    <source>
        <dbReference type="EMBL" id="CAG8696325.1"/>
    </source>
</evidence>
<accession>A0ACA9PEU4</accession>
<organism evidence="1 2">
    <name type="scientific">Acaulospora colombiana</name>
    <dbReference type="NCBI Taxonomy" id="27376"/>
    <lineage>
        <taxon>Eukaryota</taxon>
        <taxon>Fungi</taxon>
        <taxon>Fungi incertae sedis</taxon>
        <taxon>Mucoromycota</taxon>
        <taxon>Glomeromycotina</taxon>
        <taxon>Glomeromycetes</taxon>
        <taxon>Diversisporales</taxon>
        <taxon>Acaulosporaceae</taxon>
        <taxon>Acaulospora</taxon>
    </lineage>
</organism>
<dbReference type="EMBL" id="CAJVPT010031060">
    <property type="protein sequence ID" value="CAG8696325.1"/>
    <property type="molecule type" value="Genomic_DNA"/>
</dbReference>
<comment type="caution">
    <text evidence="1">The sequence shown here is derived from an EMBL/GenBank/DDBJ whole genome shotgun (WGS) entry which is preliminary data.</text>
</comment>
<reference evidence="1" key="1">
    <citation type="submission" date="2021-06" db="EMBL/GenBank/DDBJ databases">
        <authorList>
            <person name="Kallberg Y."/>
            <person name="Tangrot J."/>
            <person name="Rosling A."/>
        </authorList>
    </citation>
    <scope>NUCLEOTIDE SEQUENCE</scope>
    <source>
        <strain evidence="1">CL356</strain>
    </source>
</reference>
<name>A0ACA9PEU4_9GLOM</name>
<keyword evidence="2" id="KW-1185">Reference proteome</keyword>
<dbReference type="Proteomes" id="UP000789525">
    <property type="component" value="Unassembled WGS sequence"/>
</dbReference>
<sequence>MAEIDSTHPENDYTRGAPRPHHKFYFPDGSIVIKVEQAIFKVSKYVLSKHSNVIKDMMCLSGDTAHDAGVDENPLLLVGDSVEGWELIPTQLIDIYNDPRLYKFFTLAHKYSMEIIEKNIISHLEKCNNVQDATSLLVLSQVIESTSLYNKAKEALVEQEVDMTIRDSEVIGARATYEILMARNKKAINLAVKM</sequence>
<gene>
    <name evidence="1" type="ORF">ACOLOM_LOCUS10043</name>
</gene>